<dbReference type="NCBIfam" id="TIGR01411">
    <property type="entry name" value="tatAE"/>
    <property type="match status" value="1"/>
</dbReference>
<dbReference type="InterPro" id="IPR003369">
    <property type="entry name" value="TatA/B/E"/>
</dbReference>
<evidence type="ECO:0000313" key="12">
    <source>
        <dbReference type="Proteomes" id="UP001595751"/>
    </source>
</evidence>
<accession>A0ABV7ZRM2</accession>
<evidence type="ECO:0000256" key="5">
    <source>
        <dbReference type="ARBA" id="ARBA00022927"/>
    </source>
</evidence>
<evidence type="ECO:0000256" key="3">
    <source>
        <dbReference type="ARBA" id="ARBA00022475"/>
    </source>
</evidence>
<keyword evidence="4 9" id="KW-0812">Transmembrane</keyword>
<evidence type="ECO:0000256" key="7">
    <source>
        <dbReference type="ARBA" id="ARBA00023010"/>
    </source>
</evidence>
<evidence type="ECO:0000313" key="11">
    <source>
        <dbReference type="EMBL" id="MFC3850899.1"/>
    </source>
</evidence>
<keyword evidence="7 9" id="KW-0811">Translocation</keyword>
<keyword evidence="3 9" id="KW-1003">Cell membrane</keyword>
<protein>
    <recommendedName>
        <fullName evidence="9">Sec-independent protein translocase protein TatA</fullName>
    </recommendedName>
</protein>
<reference evidence="12" key="1">
    <citation type="journal article" date="2019" name="Int. J. Syst. Evol. Microbiol.">
        <title>The Global Catalogue of Microorganisms (GCM) 10K type strain sequencing project: providing services to taxonomists for standard genome sequencing and annotation.</title>
        <authorList>
            <consortium name="The Broad Institute Genomics Platform"/>
            <consortium name="The Broad Institute Genome Sequencing Center for Infectious Disease"/>
            <person name="Wu L."/>
            <person name="Ma J."/>
        </authorList>
    </citation>
    <scope>NUCLEOTIDE SEQUENCE [LARGE SCALE GENOMIC DNA]</scope>
    <source>
        <strain evidence="12">CCUG 53252</strain>
    </source>
</reference>
<feature type="region of interest" description="Disordered" evidence="10">
    <location>
        <begin position="43"/>
        <end position="114"/>
    </location>
</feature>
<dbReference type="EMBL" id="JBHRZN010000004">
    <property type="protein sequence ID" value="MFC3850899.1"/>
    <property type="molecule type" value="Genomic_DNA"/>
</dbReference>
<dbReference type="RefSeq" id="WP_290287980.1">
    <property type="nucleotide sequence ID" value="NZ_CP047211.1"/>
</dbReference>
<keyword evidence="12" id="KW-1185">Reference proteome</keyword>
<feature type="compositionally biased region" description="Low complexity" evidence="10">
    <location>
        <begin position="55"/>
        <end position="104"/>
    </location>
</feature>
<evidence type="ECO:0000256" key="9">
    <source>
        <dbReference type="HAMAP-Rule" id="MF_00236"/>
    </source>
</evidence>
<comment type="function">
    <text evidence="9">Part of the twin-arginine translocation (Tat) system that transports large folded proteins containing a characteristic twin-arginine motif in their signal peptide across membranes. TatA could form the protein-conducting channel of the Tat system.</text>
</comment>
<dbReference type="PANTHER" id="PTHR42982">
    <property type="entry name" value="SEC-INDEPENDENT PROTEIN TRANSLOCASE PROTEIN TATA"/>
    <property type="match status" value="1"/>
</dbReference>
<dbReference type="Proteomes" id="UP001595751">
    <property type="component" value="Unassembled WGS sequence"/>
</dbReference>
<dbReference type="Pfam" id="PF02416">
    <property type="entry name" value="TatA_B_E"/>
    <property type="match status" value="1"/>
</dbReference>
<keyword evidence="6 9" id="KW-1133">Transmembrane helix</keyword>
<evidence type="ECO:0000256" key="1">
    <source>
        <dbReference type="ARBA" id="ARBA00004162"/>
    </source>
</evidence>
<keyword evidence="5 9" id="KW-0653">Protein transport</keyword>
<evidence type="ECO:0000256" key="8">
    <source>
        <dbReference type="ARBA" id="ARBA00023136"/>
    </source>
</evidence>
<dbReference type="NCBIfam" id="NF001854">
    <property type="entry name" value="PRK00575.1"/>
    <property type="match status" value="1"/>
</dbReference>
<keyword evidence="2 9" id="KW-0813">Transport</keyword>
<comment type="subcellular location">
    <subcellularLocation>
        <location evidence="1 9">Cell membrane</location>
        <topology evidence="1 9">Single-pass membrane protein</topology>
    </subcellularLocation>
</comment>
<dbReference type="HAMAP" id="MF_00236">
    <property type="entry name" value="TatA_E"/>
    <property type="match status" value="1"/>
</dbReference>
<evidence type="ECO:0000256" key="10">
    <source>
        <dbReference type="SAM" id="MobiDB-lite"/>
    </source>
</evidence>
<proteinExistence type="inferred from homology"/>
<sequence>MPNLGPTELIIIAVVLILLFGAKKLPDAARSLGRSMRIFKSEVKEMKNDDEQPEVPEQQAIQQAPQAQPQHPFVQQPPQQSPQAQPQQYQQQPQAQPQDHQQYPPQQPGTGEQR</sequence>
<keyword evidence="8 9" id="KW-0472">Membrane</keyword>
<comment type="similarity">
    <text evidence="9">Belongs to the TatA/E family.</text>
</comment>
<comment type="caution">
    <text evidence="11">The sequence shown here is derived from an EMBL/GenBank/DDBJ whole genome shotgun (WGS) entry which is preliminary data.</text>
</comment>
<dbReference type="InterPro" id="IPR006312">
    <property type="entry name" value="TatA/E"/>
</dbReference>
<dbReference type="PANTHER" id="PTHR42982:SF8">
    <property type="entry name" value="SEC-INDEPENDENT PROTEIN TRANSLOCASE PROTEIN TATA"/>
    <property type="match status" value="1"/>
</dbReference>
<evidence type="ECO:0000256" key="2">
    <source>
        <dbReference type="ARBA" id="ARBA00022448"/>
    </source>
</evidence>
<gene>
    <name evidence="9 11" type="primary">tatA</name>
    <name evidence="11" type="ORF">ACFORJ_12095</name>
</gene>
<dbReference type="Gene3D" id="1.20.5.3310">
    <property type="match status" value="1"/>
</dbReference>
<evidence type="ECO:0000256" key="6">
    <source>
        <dbReference type="ARBA" id="ARBA00022989"/>
    </source>
</evidence>
<name>A0ABV7ZRM2_9CORY</name>
<organism evidence="11 12">
    <name type="scientific">Corynebacterium hansenii</name>
    <dbReference type="NCBI Taxonomy" id="394964"/>
    <lineage>
        <taxon>Bacteria</taxon>
        <taxon>Bacillati</taxon>
        <taxon>Actinomycetota</taxon>
        <taxon>Actinomycetes</taxon>
        <taxon>Mycobacteriales</taxon>
        <taxon>Corynebacteriaceae</taxon>
        <taxon>Corynebacterium</taxon>
    </lineage>
</organism>
<evidence type="ECO:0000256" key="4">
    <source>
        <dbReference type="ARBA" id="ARBA00022692"/>
    </source>
</evidence>
<comment type="subunit">
    <text evidence="9">The Tat system comprises two distinct complexes: a TatABC complex, containing multiple copies of TatA, TatB and TatC subunits, and a separate TatA complex, containing only TatA subunits. Substrates initially bind to the TatABC complex, which probably triggers association of the separate TatA complex to form the active translocon.</text>
</comment>